<dbReference type="PANTHER" id="PTHR22792:SF131">
    <property type="entry name" value="LA-RELATED PROTEIN LARP4B"/>
    <property type="match status" value="1"/>
</dbReference>
<dbReference type="AlphaFoldDB" id="A0A2G9UAB2"/>
<dbReference type="SMART" id="SM00715">
    <property type="entry name" value="LA"/>
    <property type="match status" value="1"/>
</dbReference>
<gene>
    <name evidence="5" type="ORF">TELCIR_11140</name>
</gene>
<dbReference type="GO" id="GO:0045727">
    <property type="term" value="P:positive regulation of translation"/>
    <property type="evidence" value="ECO:0007669"/>
    <property type="project" value="TreeGrafter"/>
</dbReference>
<evidence type="ECO:0000256" key="1">
    <source>
        <dbReference type="ARBA" id="ARBA00022884"/>
    </source>
</evidence>
<dbReference type="SUPFAM" id="SSF46785">
    <property type="entry name" value="Winged helix' DNA-binding domain"/>
    <property type="match status" value="1"/>
</dbReference>
<feature type="compositionally biased region" description="Basic and acidic residues" evidence="3">
    <location>
        <begin position="305"/>
        <end position="314"/>
    </location>
</feature>
<dbReference type="Gene3D" id="1.10.10.10">
    <property type="entry name" value="Winged helix-like DNA-binding domain superfamily/Winged helix DNA-binding domain"/>
    <property type="match status" value="1"/>
</dbReference>
<dbReference type="GO" id="GO:0005829">
    <property type="term" value="C:cytosol"/>
    <property type="evidence" value="ECO:0007669"/>
    <property type="project" value="TreeGrafter"/>
</dbReference>
<dbReference type="InterPro" id="IPR036390">
    <property type="entry name" value="WH_DNA-bd_sf"/>
</dbReference>
<feature type="region of interest" description="Disordered" evidence="3">
    <location>
        <begin position="201"/>
        <end position="271"/>
    </location>
</feature>
<name>A0A2G9UAB2_TELCI</name>
<feature type="compositionally biased region" description="Gly residues" evidence="3">
    <location>
        <begin position="254"/>
        <end position="268"/>
    </location>
</feature>
<dbReference type="OrthoDB" id="10046764at2759"/>
<protein>
    <submittedName>
        <fullName evidence="5">La domain protein</fullName>
    </submittedName>
</protein>
<dbReference type="Pfam" id="PF05383">
    <property type="entry name" value="La"/>
    <property type="match status" value="1"/>
</dbReference>
<keyword evidence="1 2" id="KW-0694">RNA-binding</keyword>
<dbReference type="InterPro" id="IPR036388">
    <property type="entry name" value="WH-like_DNA-bd_sf"/>
</dbReference>
<reference evidence="5 6" key="1">
    <citation type="submission" date="2015-09" db="EMBL/GenBank/DDBJ databases">
        <title>Draft genome of the parasitic nematode Teladorsagia circumcincta isolate WARC Sus (inbred).</title>
        <authorList>
            <person name="Mitreva M."/>
        </authorList>
    </citation>
    <scope>NUCLEOTIDE SEQUENCE [LARGE SCALE GENOMIC DNA]</scope>
    <source>
        <strain evidence="5 6">S</strain>
    </source>
</reference>
<proteinExistence type="predicted"/>
<accession>A0A2G9UAB2</accession>
<dbReference type="InterPro" id="IPR045180">
    <property type="entry name" value="La_dom_prot"/>
</dbReference>
<feature type="compositionally biased region" description="Basic and acidic residues" evidence="3">
    <location>
        <begin position="327"/>
        <end position="345"/>
    </location>
</feature>
<dbReference type="PANTHER" id="PTHR22792">
    <property type="entry name" value="LUPUS LA PROTEIN-RELATED"/>
    <property type="match status" value="1"/>
</dbReference>
<organism evidence="5 6">
    <name type="scientific">Teladorsagia circumcincta</name>
    <name type="common">Brown stomach worm</name>
    <name type="synonym">Ostertagia circumcincta</name>
    <dbReference type="NCBI Taxonomy" id="45464"/>
    <lineage>
        <taxon>Eukaryota</taxon>
        <taxon>Metazoa</taxon>
        <taxon>Ecdysozoa</taxon>
        <taxon>Nematoda</taxon>
        <taxon>Chromadorea</taxon>
        <taxon>Rhabditida</taxon>
        <taxon>Rhabditina</taxon>
        <taxon>Rhabditomorpha</taxon>
        <taxon>Strongyloidea</taxon>
        <taxon>Trichostrongylidae</taxon>
        <taxon>Teladorsagia</taxon>
    </lineage>
</organism>
<evidence type="ECO:0000313" key="5">
    <source>
        <dbReference type="EMBL" id="PIO67125.1"/>
    </source>
</evidence>
<dbReference type="Proteomes" id="UP000230423">
    <property type="component" value="Unassembled WGS sequence"/>
</dbReference>
<feature type="domain" description="HTH La-type RNA-binding" evidence="4">
    <location>
        <begin position="90"/>
        <end position="179"/>
    </location>
</feature>
<dbReference type="EMBL" id="KZ347799">
    <property type="protein sequence ID" value="PIO67125.1"/>
    <property type="molecule type" value="Genomic_DNA"/>
</dbReference>
<feature type="compositionally biased region" description="Basic and acidic residues" evidence="3">
    <location>
        <begin position="367"/>
        <end position="376"/>
    </location>
</feature>
<keyword evidence="6" id="KW-1185">Reference proteome</keyword>
<dbReference type="PROSITE" id="PS50961">
    <property type="entry name" value="HTH_LA"/>
    <property type="match status" value="1"/>
</dbReference>
<evidence type="ECO:0000256" key="2">
    <source>
        <dbReference type="PROSITE-ProRule" id="PRU00332"/>
    </source>
</evidence>
<dbReference type="GO" id="GO:0010494">
    <property type="term" value="C:cytoplasmic stress granule"/>
    <property type="evidence" value="ECO:0007669"/>
    <property type="project" value="TreeGrafter"/>
</dbReference>
<dbReference type="InterPro" id="IPR006630">
    <property type="entry name" value="La_HTH"/>
</dbReference>
<sequence>MNSLELDDDAFYICTEMSPRCFVVQKAIQIDRSQIERMVGDLEKAPPPPVDAPPAPQLPYWFTTECRNNLVNCDVPAMAVPSAPSPIPPPLPMPDLKQQLKAQLEYYFSRENLITDRYLRCQMDADQFVPISIIAGFRKIVQLTSDYNLILQVLRAARTYTPGTNGYAMHSNGAIPSHSSALINGTIPSTSHYGGMERRHFREQTSQRGGRGSASGGGPRRGTGERAYHQGGRRNGGANGSNQDTRRRSDYCNGGTGAGGGAGGGGNTNNGPALSVSTGNIAAAAAGSSNTLQIERPRYNSFRRERNADSDHFSANDTSNTSSGKGRRWEMDSENGSDGHADRKASSQSGCSAYSFEERAFPSLSEPKPEPEKPVEKPSFSCVAAGKRYAKPEPRKSYAEKLKEKTAKAYCVAAGKRYAKPEPRKSYAEKLKEKTAKAYLDLLLELFDSLWGRFRGKSFGGTGLHYSTINDKREIREKR</sequence>
<evidence type="ECO:0000259" key="4">
    <source>
        <dbReference type="PROSITE" id="PS50961"/>
    </source>
</evidence>
<dbReference type="GO" id="GO:0003730">
    <property type="term" value="F:mRNA 3'-UTR binding"/>
    <property type="evidence" value="ECO:0007669"/>
    <property type="project" value="TreeGrafter"/>
</dbReference>
<feature type="region of interest" description="Disordered" evidence="3">
    <location>
        <begin position="305"/>
        <end position="381"/>
    </location>
</feature>
<feature type="compositionally biased region" description="Gly residues" evidence="3">
    <location>
        <begin position="209"/>
        <end position="221"/>
    </location>
</feature>
<feature type="compositionally biased region" description="Polar residues" evidence="3">
    <location>
        <begin position="315"/>
        <end position="324"/>
    </location>
</feature>
<evidence type="ECO:0000256" key="3">
    <source>
        <dbReference type="SAM" id="MobiDB-lite"/>
    </source>
</evidence>
<evidence type="ECO:0000313" key="6">
    <source>
        <dbReference type="Proteomes" id="UP000230423"/>
    </source>
</evidence>